<dbReference type="AlphaFoldDB" id="X0SRN1"/>
<sequence>ALDATHPNDAPERVNFGLEYSLSEILMLRVGYRMNYDLGNITFGAGLRLSLPPLDLVVIDFAVIPMELFGNVTRTSLEIRF</sequence>
<reference evidence="1" key="1">
    <citation type="journal article" date="2014" name="Front. Microbiol.">
        <title>High frequency of phylogenetically diverse reductive dehalogenase-homologous genes in deep subseafloor sedimentary metagenomes.</title>
        <authorList>
            <person name="Kawai M."/>
            <person name="Futagami T."/>
            <person name="Toyoda A."/>
            <person name="Takaki Y."/>
            <person name="Nishi S."/>
            <person name="Hori S."/>
            <person name="Arai W."/>
            <person name="Tsubouchi T."/>
            <person name="Morono Y."/>
            <person name="Uchiyama I."/>
            <person name="Ito T."/>
            <person name="Fujiyama A."/>
            <person name="Inagaki F."/>
            <person name="Takami H."/>
        </authorList>
    </citation>
    <scope>NUCLEOTIDE SEQUENCE</scope>
    <source>
        <strain evidence="1">Expedition CK06-06</strain>
    </source>
</reference>
<proteinExistence type="predicted"/>
<gene>
    <name evidence="1" type="ORF">S01H1_09423</name>
</gene>
<organism evidence="1">
    <name type="scientific">marine sediment metagenome</name>
    <dbReference type="NCBI Taxonomy" id="412755"/>
    <lineage>
        <taxon>unclassified sequences</taxon>
        <taxon>metagenomes</taxon>
        <taxon>ecological metagenomes</taxon>
    </lineage>
</organism>
<comment type="caution">
    <text evidence="1">The sequence shown here is derived from an EMBL/GenBank/DDBJ whole genome shotgun (WGS) entry which is preliminary data.</text>
</comment>
<name>X0SRN1_9ZZZZ</name>
<protein>
    <recommendedName>
        <fullName evidence="2">DUF5723 domain-containing protein</fullName>
    </recommendedName>
</protein>
<evidence type="ECO:0008006" key="2">
    <source>
        <dbReference type="Google" id="ProtNLM"/>
    </source>
</evidence>
<accession>X0SRN1</accession>
<evidence type="ECO:0000313" key="1">
    <source>
        <dbReference type="EMBL" id="GAF83739.1"/>
    </source>
</evidence>
<feature type="non-terminal residue" evidence="1">
    <location>
        <position position="1"/>
    </location>
</feature>
<dbReference type="EMBL" id="BARS01004815">
    <property type="protein sequence ID" value="GAF83739.1"/>
    <property type="molecule type" value="Genomic_DNA"/>
</dbReference>